<dbReference type="SUPFAM" id="SSF161098">
    <property type="entry name" value="MetI-like"/>
    <property type="match status" value="1"/>
</dbReference>
<evidence type="ECO:0000256" key="2">
    <source>
        <dbReference type="ARBA" id="ARBA00010072"/>
    </source>
</evidence>
<evidence type="ECO:0000313" key="11">
    <source>
        <dbReference type="EMBL" id="GID15953.1"/>
    </source>
</evidence>
<feature type="transmembrane region" description="Helical" evidence="9">
    <location>
        <begin position="193"/>
        <end position="212"/>
    </location>
</feature>
<dbReference type="RefSeq" id="WP_203664492.1">
    <property type="nucleotide sequence ID" value="NZ_BAAAZM010000001.1"/>
</dbReference>
<evidence type="ECO:0000259" key="10">
    <source>
        <dbReference type="PROSITE" id="PS50928"/>
    </source>
</evidence>
<dbReference type="InterPro" id="IPR043429">
    <property type="entry name" value="ArtM/GltK/GlnP/TcyL/YhdX-like"/>
</dbReference>
<proteinExistence type="inferred from homology"/>
<evidence type="ECO:0000256" key="5">
    <source>
        <dbReference type="ARBA" id="ARBA00022692"/>
    </source>
</evidence>
<evidence type="ECO:0000256" key="9">
    <source>
        <dbReference type="RuleBase" id="RU363032"/>
    </source>
</evidence>
<comment type="caution">
    <text evidence="11">The sequence shown here is derived from an EMBL/GenBank/DDBJ whole genome shotgun (WGS) entry which is preliminary data.</text>
</comment>
<evidence type="ECO:0000256" key="3">
    <source>
        <dbReference type="ARBA" id="ARBA00022448"/>
    </source>
</evidence>
<feature type="transmembrane region" description="Helical" evidence="9">
    <location>
        <begin position="59"/>
        <end position="83"/>
    </location>
</feature>
<sequence length="225" mass="24590">MPHFEIVIDTELIRQTWKLFAAGLWVTLRVSFFALLIAVPLGVLLGLGRVARNRVVRAVCTAYVEFVRGIPLIVLILWIYFGVGNLVPLGGEEPAAIYTLGLFSAAFVAEIVRSGIQAVPRGQAEAARSSGMTYLQSMRYVVLPQALRTTLPPLASQFILLIKDSSLVSIISVNDLTLVAKNLVASTAKSMEIYTALAVLYFALTFVLARLVRVLEKRFAQGGHT</sequence>
<accession>A0A8J3J8I3</accession>
<comment type="similarity">
    <text evidence="2">Belongs to the binding-protein-dependent transport system permease family. HisMQ subfamily.</text>
</comment>
<dbReference type="InterPro" id="IPR035906">
    <property type="entry name" value="MetI-like_sf"/>
</dbReference>
<keyword evidence="7 9" id="KW-1133">Transmembrane helix</keyword>
<keyword evidence="5 9" id="KW-0812">Transmembrane</keyword>
<dbReference type="Pfam" id="PF00528">
    <property type="entry name" value="BPD_transp_1"/>
    <property type="match status" value="1"/>
</dbReference>
<dbReference type="GO" id="GO:0006865">
    <property type="term" value="P:amino acid transport"/>
    <property type="evidence" value="ECO:0007669"/>
    <property type="project" value="UniProtKB-KW"/>
</dbReference>
<evidence type="ECO:0000256" key="1">
    <source>
        <dbReference type="ARBA" id="ARBA00004651"/>
    </source>
</evidence>
<feature type="transmembrane region" description="Helical" evidence="9">
    <location>
        <begin position="20"/>
        <end position="47"/>
    </location>
</feature>
<evidence type="ECO:0000256" key="6">
    <source>
        <dbReference type="ARBA" id="ARBA00022970"/>
    </source>
</evidence>
<organism evidence="11 12">
    <name type="scientific">Actinocatenispora rupis</name>
    <dbReference type="NCBI Taxonomy" id="519421"/>
    <lineage>
        <taxon>Bacteria</taxon>
        <taxon>Bacillati</taxon>
        <taxon>Actinomycetota</taxon>
        <taxon>Actinomycetes</taxon>
        <taxon>Micromonosporales</taxon>
        <taxon>Micromonosporaceae</taxon>
        <taxon>Actinocatenispora</taxon>
    </lineage>
</organism>
<dbReference type="PANTHER" id="PTHR30614:SF20">
    <property type="entry name" value="GLUTAMINE TRANSPORT SYSTEM PERMEASE PROTEIN GLNP"/>
    <property type="match status" value="1"/>
</dbReference>
<keyword evidence="3 9" id="KW-0813">Transport</keyword>
<dbReference type="CDD" id="cd06261">
    <property type="entry name" value="TM_PBP2"/>
    <property type="match status" value="1"/>
</dbReference>
<evidence type="ECO:0000256" key="8">
    <source>
        <dbReference type="ARBA" id="ARBA00023136"/>
    </source>
</evidence>
<dbReference type="Proteomes" id="UP000612808">
    <property type="component" value="Unassembled WGS sequence"/>
</dbReference>
<evidence type="ECO:0000256" key="7">
    <source>
        <dbReference type="ARBA" id="ARBA00022989"/>
    </source>
</evidence>
<dbReference type="GO" id="GO:0043190">
    <property type="term" value="C:ATP-binding cassette (ABC) transporter complex"/>
    <property type="evidence" value="ECO:0007669"/>
    <property type="project" value="InterPro"/>
</dbReference>
<keyword evidence="4" id="KW-1003">Cell membrane</keyword>
<dbReference type="InterPro" id="IPR010065">
    <property type="entry name" value="AA_ABC_transptr_permease_3TM"/>
</dbReference>
<dbReference type="PANTHER" id="PTHR30614">
    <property type="entry name" value="MEMBRANE COMPONENT OF AMINO ACID ABC TRANSPORTER"/>
    <property type="match status" value="1"/>
</dbReference>
<dbReference type="FunFam" id="1.10.3720.10:FF:000033">
    <property type="entry name" value="Polar amino acid ABC transporter permease"/>
    <property type="match status" value="1"/>
</dbReference>
<comment type="subcellular location">
    <subcellularLocation>
        <location evidence="1 9">Cell membrane</location>
        <topology evidence="1 9">Multi-pass membrane protein</topology>
    </subcellularLocation>
</comment>
<dbReference type="EMBL" id="BOMB01000050">
    <property type="protein sequence ID" value="GID15953.1"/>
    <property type="molecule type" value="Genomic_DNA"/>
</dbReference>
<dbReference type="PROSITE" id="PS50928">
    <property type="entry name" value="ABC_TM1"/>
    <property type="match status" value="1"/>
</dbReference>
<name>A0A8J3J8I3_9ACTN</name>
<reference evidence="11" key="1">
    <citation type="submission" date="2021-01" db="EMBL/GenBank/DDBJ databases">
        <title>Whole genome shotgun sequence of Actinocatenispora rupis NBRC 107355.</title>
        <authorList>
            <person name="Komaki H."/>
            <person name="Tamura T."/>
        </authorList>
    </citation>
    <scope>NUCLEOTIDE SEQUENCE</scope>
    <source>
        <strain evidence="11">NBRC 107355</strain>
    </source>
</reference>
<protein>
    <recommendedName>
        <fullName evidence="10">ABC transmembrane type-1 domain-containing protein</fullName>
    </recommendedName>
</protein>
<dbReference type="InterPro" id="IPR000515">
    <property type="entry name" value="MetI-like"/>
</dbReference>
<keyword evidence="12" id="KW-1185">Reference proteome</keyword>
<keyword evidence="8 9" id="KW-0472">Membrane</keyword>
<gene>
    <name evidence="11" type="ORF">Aru02nite_68420</name>
</gene>
<dbReference type="Gene3D" id="1.10.3720.10">
    <property type="entry name" value="MetI-like"/>
    <property type="match status" value="1"/>
</dbReference>
<dbReference type="GO" id="GO:0022857">
    <property type="term" value="F:transmembrane transporter activity"/>
    <property type="evidence" value="ECO:0007669"/>
    <property type="project" value="InterPro"/>
</dbReference>
<keyword evidence="6" id="KW-0029">Amino-acid transport</keyword>
<dbReference type="NCBIfam" id="TIGR01726">
    <property type="entry name" value="HEQRo_perm_3TM"/>
    <property type="match status" value="1"/>
</dbReference>
<evidence type="ECO:0000256" key="4">
    <source>
        <dbReference type="ARBA" id="ARBA00022475"/>
    </source>
</evidence>
<dbReference type="AlphaFoldDB" id="A0A8J3J8I3"/>
<feature type="domain" description="ABC transmembrane type-1" evidence="10">
    <location>
        <begin position="24"/>
        <end position="212"/>
    </location>
</feature>
<evidence type="ECO:0000313" key="12">
    <source>
        <dbReference type="Proteomes" id="UP000612808"/>
    </source>
</evidence>